<feature type="transmembrane region" description="Helical" evidence="1">
    <location>
        <begin position="54"/>
        <end position="74"/>
    </location>
</feature>
<feature type="transmembrane region" description="Helical" evidence="1">
    <location>
        <begin position="143"/>
        <end position="163"/>
    </location>
</feature>
<feature type="transmembrane region" description="Helical" evidence="1">
    <location>
        <begin position="103"/>
        <end position="122"/>
    </location>
</feature>
<keyword evidence="1" id="KW-0472">Membrane</keyword>
<accession>A0AAE9CYT2</accession>
<dbReference type="Proteomes" id="UP000827892">
    <property type="component" value="Chromosome V"/>
</dbReference>
<protein>
    <submittedName>
        <fullName evidence="2">Uncharacterized protein</fullName>
    </submittedName>
</protein>
<proteinExistence type="predicted"/>
<organism evidence="2 3">
    <name type="scientific">Caenorhabditis briggsae</name>
    <dbReference type="NCBI Taxonomy" id="6238"/>
    <lineage>
        <taxon>Eukaryota</taxon>
        <taxon>Metazoa</taxon>
        <taxon>Ecdysozoa</taxon>
        <taxon>Nematoda</taxon>
        <taxon>Chromadorea</taxon>
        <taxon>Rhabditida</taxon>
        <taxon>Rhabditina</taxon>
        <taxon>Rhabditomorpha</taxon>
        <taxon>Rhabditoidea</taxon>
        <taxon>Rhabditidae</taxon>
        <taxon>Peloderinae</taxon>
        <taxon>Caenorhabditis</taxon>
    </lineage>
</organism>
<evidence type="ECO:0000313" key="3">
    <source>
        <dbReference type="Proteomes" id="UP000827892"/>
    </source>
</evidence>
<evidence type="ECO:0000313" key="2">
    <source>
        <dbReference type="EMBL" id="ULT87142.1"/>
    </source>
</evidence>
<sequence length="410" mass="48109">MSTVLNWTLIENTCPEFRMNSWDFILAIVAFAGVVMTGIQIYQFHQKKRKGSVFLGQLAGCDFTICFYYLWMYFVTSLTMHYQNNTFAEWRIEMQTTDKLVRIFNDTFMTLIFFCIVVEKFLWTFSSRTRLTWTMFTMAKPKLYIILASAIYSVVQVFTKSFVLSDIPFCDIALQPDWFVGFIARFFQLYLVPGISIILHVATFIFACLTIPRLSKIGQEENVVSQEEGNSEDVEAKVSAKVNTDLIKRSIICMLVVYATFLIRTFCYYIFIDPQTSNLFKKVSNSRTLTHWWYDFMSVIFSGSRYIVYYAFCRDQLVTEFPPMPFGQFQELHVHHSTLQVVSIHHRFHQQLLNLVWNLLAEVHLTDQSSIFDEEPFVPIHLLLQFRLLMLLAFSNESDINWKTTYSRSA</sequence>
<dbReference type="EMBL" id="CP090895">
    <property type="protein sequence ID" value="ULT87142.1"/>
    <property type="molecule type" value="Genomic_DNA"/>
</dbReference>
<feature type="transmembrane region" description="Helical" evidence="1">
    <location>
        <begin position="251"/>
        <end position="272"/>
    </location>
</feature>
<reference evidence="2 3" key="1">
    <citation type="submission" date="2022-02" db="EMBL/GenBank/DDBJ databases">
        <title>Chromosome-level reference genomes for two strains of Caenorhabditis briggsae: an improved platform for comparative genomics.</title>
        <authorList>
            <person name="Stevens L."/>
            <person name="Andersen E.C."/>
        </authorList>
    </citation>
    <scope>NUCLEOTIDE SEQUENCE [LARGE SCALE GENOMIC DNA]</scope>
    <source>
        <strain evidence="2">QX1410_ONT</strain>
        <tissue evidence="2">Whole-organism</tissue>
    </source>
</reference>
<feature type="transmembrane region" description="Helical" evidence="1">
    <location>
        <begin position="292"/>
        <end position="312"/>
    </location>
</feature>
<feature type="transmembrane region" description="Helical" evidence="1">
    <location>
        <begin position="183"/>
        <end position="209"/>
    </location>
</feature>
<keyword evidence="1" id="KW-1133">Transmembrane helix</keyword>
<dbReference type="Gene3D" id="1.20.1070.10">
    <property type="entry name" value="Rhodopsin 7-helix transmembrane proteins"/>
    <property type="match status" value="1"/>
</dbReference>
<dbReference type="AlphaFoldDB" id="A0AAE9CYT2"/>
<gene>
    <name evidence="2" type="ORF">L3Y34_006730</name>
</gene>
<name>A0AAE9CYT2_CAEBR</name>
<evidence type="ECO:0000256" key="1">
    <source>
        <dbReference type="SAM" id="Phobius"/>
    </source>
</evidence>
<keyword evidence="1" id="KW-0812">Transmembrane</keyword>
<feature type="transmembrane region" description="Helical" evidence="1">
    <location>
        <begin position="24"/>
        <end position="42"/>
    </location>
</feature>